<dbReference type="InterPro" id="IPR038770">
    <property type="entry name" value="Na+/solute_symporter_sf"/>
</dbReference>
<organism evidence="6">
    <name type="scientific">hydrothermal vent metagenome</name>
    <dbReference type="NCBI Taxonomy" id="652676"/>
    <lineage>
        <taxon>unclassified sequences</taxon>
        <taxon>metagenomes</taxon>
        <taxon>ecological metagenomes</taxon>
    </lineage>
</organism>
<dbReference type="GO" id="GO:0016020">
    <property type="term" value="C:membrane"/>
    <property type="evidence" value="ECO:0007669"/>
    <property type="project" value="UniProtKB-SubCell"/>
</dbReference>
<keyword evidence="2 5" id="KW-0812">Transmembrane</keyword>
<dbReference type="AlphaFoldDB" id="A0A3B1BAN1"/>
<reference evidence="6" key="1">
    <citation type="submission" date="2018-06" db="EMBL/GenBank/DDBJ databases">
        <authorList>
            <person name="Zhirakovskaya E."/>
        </authorList>
    </citation>
    <scope>NUCLEOTIDE SEQUENCE</scope>
</reference>
<sequence>MESSFLSSVILPLSLALIMVGIGLELKLSDFGLLFNKPKPVFAGILAQMILLPILGIIVGMYLFEFTSPLIGAGFVILALSPGGPTSNLITLLAKGDLALSVSLTAIVSIITPFWLPFAAAIVLSNISQTQNIELNIVKTIIELFVISVVPITIGMMVNAKKHNLALKLRKPVKILSTVFLFLIIVALVIKNLDVIMNNIETVAPAALLLVVLAFLLGFLVAKLFATTPAQMRSISIEVGIQNGTLALLITATILGIPEMTLAAIFYSLIMFIVGFIAVVLFNRFAPKVALEKVN</sequence>
<feature type="transmembrane region" description="Helical" evidence="5">
    <location>
        <begin position="202"/>
        <end position="225"/>
    </location>
</feature>
<evidence type="ECO:0008006" key="7">
    <source>
        <dbReference type="Google" id="ProtNLM"/>
    </source>
</evidence>
<proteinExistence type="predicted"/>
<dbReference type="InterPro" id="IPR002657">
    <property type="entry name" value="BilAc:Na_symport/Acr3"/>
</dbReference>
<dbReference type="PANTHER" id="PTHR10361:SF24">
    <property type="entry name" value="P3 PROTEIN"/>
    <property type="match status" value="1"/>
</dbReference>
<feature type="transmembrane region" description="Helical" evidence="5">
    <location>
        <begin position="237"/>
        <end position="258"/>
    </location>
</feature>
<dbReference type="InterPro" id="IPR004710">
    <property type="entry name" value="Bilac:Na_transpt"/>
</dbReference>
<feature type="transmembrane region" description="Helical" evidence="5">
    <location>
        <begin position="172"/>
        <end position="190"/>
    </location>
</feature>
<feature type="transmembrane region" description="Helical" evidence="5">
    <location>
        <begin position="137"/>
        <end position="160"/>
    </location>
</feature>
<feature type="transmembrane region" description="Helical" evidence="5">
    <location>
        <begin position="102"/>
        <end position="125"/>
    </location>
</feature>
<comment type="subcellular location">
    <subcellularLocation>
        <location evidence="1">Membrane</location>
        <topology evidence="1">Multi-pass membrane protein</topology>
    </subcellularLocation>
</comment>
<protein>
    <recommendedName>
        <fullName evidence="7">Sodium-dependent transporter</fullName>
    </recommendedName>
</protein>
<dbReference type="PANTHER" id="PTHR10361">
    <property type="entry name" value="SODIUM-BILE ACID COTRANSPORTER"/>
    <property type="match status" value="1"/>
</dbReference>
<evidence type="ECO:0000256" key="4">
    <source>
        <dbReference type="ARBA" id="ARBA00023136"/>
    </source>
</evidence>
<name>A0A3B1BAN1_9ZZZZ</name>
<gene>
    <name evidence="6" type="ORF">MNBD_IGNAVI01-1799</name>
</gene>
<keyword evidence="3 5" id="KW-1133">Transmembrane helix</keyword>
<evidence type="ECO:0000256" key="1">
    <source>
        <dbReference type="ARBA" id="ARBA00004141"/>
    </source>
</evidence>
<accession>A0A3B1BAN1</accession>
<evidence type="ECO:0000256" key="5">
    <source>
        <dbReference type="SAM" id="Phobius"/>
    </source>
</evidence>
<feature type="transmembrane region" description="Helical" evidence="5">
    <location>
        <begin position="70"/>
        <end position="90"/>
    </location>
</feature>
<evidence type="ECO:0000256" key="3">
    <source>
        <dbReference type="ARBA" id="ARBA00022989"/>
    </source>
</evidence>
<feature type="transmembrane region" description="Helical" evidence="5">
    <location>
        <begin position="40"/>
        <end position="64"/>
    </location>
</feature>
<evidence type="ECO:0000313" key="6">
    <source>
        <dbReference type="EMBL" id="VAX15259.1"/>
    </source>
</evidence>
<dbReference type="EMBL" id="UOGD01000011">
    <property type="protein sequence ID" value="VAX15259.1"/>
    <property type="molecule type" value="Genomic_DNA"/>
</dbReference>
<dbReference type="Pfam" id="PF01758">
    <property type="entry name" value="SBF"/>
    <property type="match status" value="1"/>
</dbReference>
<feature type="transmembrane region" description="Helical" evidence="5">
    <location>
        <begin position="264"/>
        <end position="283"/>
    </location>
</feature>
<feature type="transmembrane region" description="Helical" evidence="5">
    <location>
        <begin position="6"/>
        <end position="28"/>
    </location>
</feature>
<dbReference type="Gene3D" id="1.20.1530.20">
    <property type="match status" value="1"/>
</dbReference>
<evidence type="ECO:0000256" key="2">
    <source>
        <dbReference type="ARBA" id="ARBA00022692"/>
    </source>
</evidence>
<keyword evidence="4 5" id="KW-0472">Membrane</keyword>